<protein>
    <submittedName>
        <fullName evidence="1">Uncharacterized protein</fullName>
    </submittedName>
</protein>
<keyword evidence="2" id="KW-1185">Reference proteome</keyword>
<gene>
    <name evidence="1" type="ORF">QFC24_004253</name>
</gene>
<evidence type="ECO:0000313" key="1">
    <source>
        <dbReference type="EMBL" id="KAJ9122026.1"/>
    </source>
</evidence>
<dbReference type="Proteomes" id="UP001234202">
    <property type="component" value="Unassembled WGS sequence"/>
</dbReference>
<name>A0ACC2XF51_9TREE</name>
<evidence type="ECO:0000313" key="2">
    <source>
        <dbReference type="Proteomes" id="UP001234202"/>
    </source>
</evidence>
<sequence>MSSNQAIPGSYGKPPFSSSPYGATPPSIPNIPPRTTGSPANGNNRRGSMAEGGGAGSYKAVATSFRPKSYNPHAVSGGTGSFFSAHSQGRNSVEGEANEGANGLGEKRSLGKVGNGVGGELGTSATGVSALSKALEREGVAKVGAAESTKDSASNLSVPRPHQSSAAPSIPRIPTPGSEHPPEAVTSDHTSAVVPPPPTDISEIPEEEKLRILRKHLVSAEERQQATPSPGDGVSPGGSHAGSIHTGGGGSGFSFPAPGAAAGGGGGSGVSRASGTKTPDPGASGVARSIRDDAGDADGTAENGGETFPIPYDAPGGDVTASFSAPPVRRNTSLDPSLAHIHEPGGFRRQFVINSARERGEQAPRVLKSFVDFLYLYGHFAGEDLDEDEDSDTEDDNVPSHSYTSPNDPSAPAGAVRRSLARGPSALPQHMVGERTPLLGEASRANSKTRVGRRGAQGDASVMQALLMLLKGFVGTGVLFLGKAFFNGGILFSTIVMLFIAAISLWSFLLLVKTRLVVPGSFGDIGGILYGPRMRAVILTSIALSQIGFVAAYTIFVAENLQAFVLAVTNCKTFIATKWLIAAQLVIVLPLSMIRNLAALSSTALIADAFILVGLIYIGTNEVATISRNGVADVALFNQKDFSLLIGTAVFAFEGIGLLIPITEAMKEPQKFPRVLTGCMVFVAMLFTGFGVMGYMAYGSDIQTVVIVNLPQDDKFVQAVQFLYTVAIILSLPLQLFPAVRIMENGLFSKSGKHNPQVKWQKNTFRAMTVLGCSLISWAGASNLDGFVSFIGSFACVPLCFIYPPLLHLKARAKTRTQRALDYALITFGVITTVYTSVQTILVLARPAPKEGTEFGKCQPSKK</sequence>
<comment type="caution">
    <text evidence="1">The sequence shown here is derived from an EMBL/GenBank/DDBJ whole genome shotgun (WGS) entry which is preliminary data.</text>
</comment>
<accession>A0ACC2XF51</accession>
<proteinExistence type="predicted"/>
<organism evidence="1 2">
    <name type="scientific">Naganishia onofrii</name>
    <dbReference type="NCBI Taxonomy" id="1851511"/>
    <lineage>
        <taxon>Eukaryota</taxon>
        <taxon>Fungi</taxon>
        <taxon>Dikarya</taxon>
        <taxon>Basidiomycota</taxon>
        <taxon>Agaricomycotina</taxon>
        <taxon>Tremellomycetes</taxon>
        <taxon>Filobasidiales</taxon>
        <taxon>Filobasidiaceae</taxon>
        <taxon>Naganishia</taxon>
    </lineage>
</organism>
<dbReference type="EMBL" id="JASBWV010000015">
    <property type="protein sequence ID" value="KAJ9122026.1"/>
    <property type="molecule type" value="Genomic_DNA"/>
</dbReference>
<reference evidence="1" key="1">
    <citation type="submission" date="2023-04" db="EMBL/GenBank/DDBJ databases">
        <title>Draft Genome sequencing of Naganishia species isolated from polar environments using Oxford Nanopore Technology.</title>
        <authorList>
            <person name="Leo P."/>
            <person name="Venkateswaran K."/>
        </authorList>
    </citation>
    <scope>NUCLEOTIDE SEQUENCE</scope>
    <source>
        <strain evidence="1">DBVPG 5303</strain>
    </source>
</reference>